<reference evidence="4 5" key="1">
    <citation type="submission" date="2015-02" db="EMBL/GenBank/DDBJ databases">
        <title>Draft Genome Sequences of Two Closely-Related Aflatoxigenic Aspergillus Species Obtained from the Cote d'Ivoire.</title>
        <authorList>
            <person name="Moore G.G."/>
            <person name="Beltz S.B."/>
            <person name="Mack B.M."/>
        </authorList>
    </citation>
    <scope>NUCLEOTIDE SEQUENCE [LARGE SCALE GENOMIC DNA]</scope>
    <source>
        <strain evidence="4 5">SRRC1432</strain>
    </source>
</reference>
<dbReference type="PANTHER" id="PTHR11575">
    <property type="entry name" value="5'-NUCLEOTIDASE-RELATED"/>
    <property type="match status" value="1"/>
</dbReference>
<dbReference type="InterPro" id="IPR006179">
    <property type="entry name" value="5_nucleotidase/apyrase"/>
</dbReference>
<dbReference type="CDD" id="cd07407">
    <property type="entry name" value="MPP_YHR202W_N"/>
    <property type="match status" value="1"/>
</dbReference>
<dbReference type="AlphaFoldDB" id="A0A0F8UFP9"/>
<dbReference type="GO" id="GO:0005829">
    <property type="term" value="C:cytosol"/>
    <property type="evidence" value="ECO:0007669"/>
    <property type="project" value="TreeGrafter"/>
</dbReference>
<dbReference type="OrthoDB" id="7722975at2759"/>
<proteinExistence type="predicted"/>
<dbReference type="FunFam" id="3.60.21.10:FF:000043">
    <property type="entry name" value="Ser/Thr protein phosphatase family"/>
    <property type="match status" value="1"/>
</dbReference>
<dbReference type="Proteomes" id="UP000034947">
    <property type="component" value="Unassembled WGS sequence"/>
</dbReference>
<dbReference type="InterPro" id="IPR053828">
    <property type="entry name" value="Nucleosidase_C"/>
</dbReference>
<dbReference type="Gene3D" id="3.90.780.10">
    <property type="entry name" value="5'-Nucleotidase, C-terminal domain"/>
    <property type="match status" value="2"/>
</dbReference>
<name>A0A0F8UFP9_9EURO</name>
<dbReference type="GO" id="GO:0009166">
    <property type="term" value="P:nucleotide catabolic process"/>
    <property type="evidence" value="ECO:0007669"/>
    <property type="project" value="InterPro"/>
</dbReference>
<organism evidence="4 5">
    <name type="scientific">Aspergillus ochraceoroseus</name>
    <dbReference type="NCBI Taxonomy" id="138278"/>
    <lineage>
        <taxon>Eukaryota</taxon>
        <taxon>Fungi</taxon>
        <taxon>Dikarya</taxon>
        <taxon>Ascomycota</taxon>
        <taxon>Pezizomycotina</taxon>
        <taxon>Eurotiomycetes</taxon>
        <taxon>Eurotiomycetidae</taxon>
        <taxon>Eurotiales</taxon>
        <taxon>Aspergillaceae</taxon>
        <taxon>Aspergillus</taxon>
        <taxon>Aspergillus subgen. Nidulantes</taxon>
    </lineage>
</organism>
<dbReference type="Gene3D" id="3.60.21.10">
    <property type="match status" value="1"/>
</dbReference>
<accession>A0A0F8UFP9</accession>
<dbReference type="FunFam" id="3.90.780.10:FF:000008">
    <property type="entry name" value="Ser/Thr protein phosphatase family"/>
    <property type="match status" value="1"/>
</dbReference>
<feature type="signal peptide" evidence="1">
    <location>
        <begin position="1"/>
        <end position="19"/>
    </location>
</feature>
<dbReference type="VEuPathDB" id="FungiDB:P175DRAFT_0498882"/>
<keyword evidence="5" id="KW-1185">Reference proteome</keyword>
<dbReference type="PIRSF" id="PIRSF017316">
    <property type="entry name" value="Pesterase_C1039"/>
    <property type="match status" value="1"/>
</dbReference>
<dbReference type="SUPFAM" id="SSF55816">
    <property type="entry name" value="5'-nucleotidase (syn. UDP-sugar hydrolase), C-terminal domain"/>
    <property type="match status" value="1"/>
</dbReference>
<feature type="chain" id="PRO_5002528728" evidence="1">
    <location>
        <begin position="20"/>
        <end position="619"/>
    </location>
</feature>
<gene>
    <name evidence="4" type="ORF">AOCH_004397</name>
</gene>
<evidence type="ECO:0000313" key="5">
    <source>
        <dbReference type="Proteomes" id="UP000034947"/>
    </source>
</evidence>
<dbReference type="EMBL" id="JYKN01001904">
    <property type="protein sequence ID" value="KKK18509.1"/>
    <property type="molecule type" value="Genomic_DNA"/>
</dbReference>
<evidence type="ECO:0000259" key="3">
    <source>
        <dbReference type="Pfam" id="PF21953"/>
    </source>
</evidence>
<dbReference type="InterPro" id="IPR004843">
    <property type="entry name" value="Calcineurin-like_PHP"/>
</dbReference>
<keyword evidence="1" id="KW-0732">Signal</keyword>
<evidence type="ECO:0000256" key="1">
    <source>
        <dbReference type="SAM" id="SignalP"/>
    </source>
</evidence>
<dbReference type="GO" id="GO:0016787">
    <property type="term" value="F:hydrolase activity"/>
    <property type="evidence" value="ECO:0007669"/>
    <property type="project" value="InterPro"/>
</dbReference>
<dbReference type="FunFam" id="3.90.780.10:FF:000009">
    <property type="entry name" value="Ser/Thr protein phosphatase family"/>
    <property type="match status" value="1"/>
</dbReference>
<dbReference type="InterPro" id="IPR041823">
    <property type="entry name" value="YHR202W_N"/>
</dbReference>
<dbReference type="InterPro" id="IPR014485">
    <property type="entry name" value="Pesterase_C1039"/>
</dbReference>
<dbReference type="Pfam" id="PF00149">
    <property type="entry name" value="Metallophos"/>
    <property type="match status" value="1"/>
</dbReference>
<feature type="domain" description="Putative 5'-nucleotidase C-terminal" evidence="3">
    <location>
        <begin position="365"/>
        <end position="577"/>
    </location>
</feature>
<dbReference type="InterPro" id="IPR029052">
    <property type="entry name" value="Metallo-depent_PP-like"/>
</dbReference>
<dbReference type="GO" id="GO:0005576">
    <property type="term" value="C:extracellular region"/>
    <property type="evidence" value="ECO:0007669"/>
    <property type="project" value="UniProtKB-ARBA"/>
</dbReference>
<comment type="caution">
    <text evidence="4">The sequence shown here is derived from an EMBL/GenBank/DDBJ whole genome shotgun (WGS) entry which is preliminary data.</text>
</comment>
<dbReference type="InterPro" id="IPR036907">
    <property type="entry name" value="5'-Nucleotdase_C_sf"/>
</dbReference>
<sequence length="619" mass="68968">MNSTLVLLALLSAFSTVQAVQPSAPDPIAVPLRDLKWGQLNFLHTTDTHGWLAGHLQEPSYSADWGDYVSFATRMREKADAHGWDLLVIDTGDRVEGNGLYDSSNPQGVYVSEILRQQHIDLLCSGNHELYKKHTAEAEFLNTVPNFSGHYLASNIDIFHPTTGELVPLAPRFKKFTTKNQGIRIVAFGFLFDFTKNYNNTVVQPVEQTVTENWFQEAVRDEEVDLFVVFGHVPVHSKESDAIFKAIRAFHEDKPIAFFGGHYHIRDAARYDSSAYGLASGRFMETIGFMSIDGLPVGAGQVEPASTAPTFNRKYIENNLFSFYHHTGLDNETFPTENGRNVSHLIQQSRNALKLDEVYGCVPQTFWMSRVPHTSENSIYTLLETQVLPDQLKDSARLGKPAVAIVNTGALRFDLFKGPFTRDSAYIVSPFTSGFRYVKDVPYDQAQLIVEVLNKQPQILAAKAEAGASPIWTLASPEQAAYQQGLGMGQVGNHHTSMIETYLTTQDPIFGDDLSEPKVVPGYTTIDDLGMDGDDTIHSPISFYQVPNCISPLIGHEQSVAPPTVDLVYVDFIESYVSLAAKFVRLDVDFARDSDIYMPSTTLTDLIVDWVKNNWSCDA</sequence>
<evidence type="ECO:0000313" key="4">
    <source>
        <dbReference type="EMBL" id="KKK18509.1"/>
    </source>
</evidence>
<dbReference type="Pfam" id="PF21953">
    <property type="entry name" value="NadN_nucleosid_C"/>
    <property type="match status" value="1"/>
</dbReference>
<feature type="domain" description="Calcineurin-like phosphoesterase" evidence="2">
    <location>
        <begin position="41"/>
        <end position="265"/>
    </location>
</feature>
<evidence type="ECO:0000259" key="2">
    <source>
        <dbReference type="Pfam" id="PF00149"/>
    </source>
</evidence>
<protein>
    <submittedName>
        <fullName evidence="4">Ser/Thr protein</fullName>
    </submittedName>
</protein>
<dbReference type="SUPFAM" id="SSF56300">
    <property type="entry name" value="Metallo-dependent phosphatases"/>
    <property type="match status" value="1"/>
</dbReference>
<dbReference type="PANTHER" id="PTHR11575:SF43">
    <property type="entry name" value="SER_THR PROTEIN PHOSPHATASE FAMILY (AFU_ORTHOLOGUE AFUA_3G04160)"/>
    <property type="match status" value="1"/>
</dbReference>